<dbReference type="PANTHER" id="PTHR46985">
    <property type="entry name" value="NACHT, LRR AND PYD DOMAINS-CONTAINING PROTEIN 1"/>
    <property type="match status" value="1"/>
</dbReference>
<keyword evidence="6" id="KW-1185">Reference proteome</keyword>
<dbReference type="RefSeq" id="XP_035890405.1">
    <property type="nucleotide sequence ID" value="XM_036034512.1"/>
</dbReference>
<dbReference type="PROSITE" id="PS51830">
    <property type="entry name" value="FIIND"/>
    <property type="match status" value="1"/>
</dbReference>
<dbReference type="AlphaFoldDB" id="A0A7E6EH80"/>
<keyword evidence="2" id="KW-0963">Cytoplasm</keyword>
<dbReference type="Pfam" id="PF23679">
    <property type="entry name" value="UPA-FIIND"/>
    <property type="match status" value="1"/>
</dbReference>
<dbReference type="InterPro" id="IPR025307">
    <property type="entry name" value="FIIND_dom"/>
</dbReference>
<dbReference type="PANTHER" id="PTHR46985:SF3">
    <property type="entry name" value="NACHT, LRR AND PYD DOMAINS-CONTAINING PROTEIN 1"/>
    <property type="match status" value="1"/>
</dbReference>
<dbReference type="Pfam" id="PF13553">
    <property type="entry name" value="FIIND"/>
    <property type="match status" value="1"/>
</dbReference>
<evidence type="ECO:0000313" key="6">
    <source>
        <dbReference type="Proteomes" id="UP000504628"/>
    </source>
</evidence>
<dbReference type="GO" id="GO:0061702">
    <property type="term" value="C:canonical inflammasome complex"/>
    <property type="evidence" value="ECO:0007669"/>
    <property type="project" value="TreeGrafter"/>
</dbReference>
<evidence type="ECO:0000313" key="7">
    <source>
        <dbReference type="RefSeq" id="XP_035890405.1"/>
    </source>
</evidence>
<keyword evidence="4" id="KW-0391">Immunity</keyword>
<name>A0A7E6EH80_9CHIR</name>
<dbReference type="GO" id="GO:0045087">
    <property type="term" value="P:innate immune response"/>
    <property type="evidence" value="ECO:0007669"/>
    <property type="project" value="UniProtKB-KW"/>
</dbReference>
<gene>
    <name evidence="7" type="primary">LOC114515352</name>
</gene>
<dbReference type="OrthoDB" id="428577at2759"/>
<dbReference type="KEGG" id="pdic:114515352"/>
<dbReference type="InterPro" id="IPR051249">
    <property type="entry name" value="NLRP_Inflammasome"/>
</dbReference>
<keyword evidence="3" id="KW-0399">Innate immunity</keyword>
<organism evidence="6 7">
    <name type="scientific">Phyllostomus discolor</name>
    <name type="common">pale spear-nosed bat</name>
    <dbReference type="NCBI Taxonomy" id="89673"/>
    <lineage>
        <taxon>Eukaryota</taxon>
        <taxon>Metazoa</taxon>
        <taxon>Chordata</taxon>
        <taxon>Craniata</taxon>
        <taxon>Vertebrata</taxon>
        <taxon>Euteleostomi</taxon>
        <taxon>Mammalia</taxon>
        <taxon>Eutheria</taxon>
        <taxon>Laurasiatheria</taxon>
        <taxon>Chiroptera</taxon>
        <taxon>Yangochiroptera</taxon>
        <taxon>Phyllostomidae</taxon>
        <taxon>Phyllostominae</taxon>
        <taxon>Phyllostomus</taxon>
    </lineage>
</organism>
<dbReference type="InParanoid" id="A0A7E6EH80"/>
<evidence type="ECO:0000256" key="2">
    <source>
        <dbReference type="ARBA" id="ARBA00022490"/>
    </source>
</evidence>
<feature type="domain" description="FIIND" evidence="5">
    <location>
        <begin position="1"/>
        <end position="249"/>
    </location>
</feature>
<protein>
    <submittedName>
        <fullName evidence="7">NACHT, LRR and PYD domains-containing protein 1a-like</fullName>
    </submittedName>
</protein>
<dbReference type="GeneID" id="114515352"/>
<dbReference type="Proteomes" id="UP000504628">
    <property type="component" value="Chromosome 8"/>
</dbReference>
<sequence>MGLHFVVRRPVTVEIEFCAWRQFLDQIVPQHSWMVAGPLFDIKAEQGAVAAVYLPHFIDLQGKNVDKSWFQVAHMKEEGIVLEKPARVEPHYAVLENPSFSPIGVLLRIVHAVLPIPITSNVLLYHHLQHEEVTFHLYLIPNDCSIRKAIDDKEKKFQFVRLHKPPPLSSLYVGSQYTVSASQEMEIIPQELELCYGSPGEAQLFSEFYVGHLRLEIMLSMRDKKDGTLVWKAVVKPDAPVLPHFVDRHQEELVA</sequence>
<reference evidence="7" key="1">
    <citation type="submission" date="2025-08" db="UniProtKB">
        <authorList>
            <consortium name="RefSeq"/>
        </authorList>
    </citation>
    <scope>IDENTIFICATION</scope>
    <source>
        <tissue evidence="7">Muscle</tissue>
    </source>
</reference>
<accession>A0A7E6EH80</accession>
<comment type="subcellular location">
    <subcellularLocation>
        <location evidence="1">Cytoplasm</location>
        <location evidence="1">Cytosol</location>
    </subcellularLocation>
</comment>
<evidence type="ECO:0000259" key="5">
    <source>
        <dbReference type="PROSITE" id="PS51830"/>
    </source>
</evidence>
<evidence type="ECO:0000256" key="4">
    <source>
        <dbReference type="ARBA" id="ARBA00022859"/>
    </source>
</evidence>
<evidence type="ECO:0000256" key="1">
    <source>
        <dbReference type="ARBA" id="ARBA00004514"/>
    </source>
</evidence>
<proteinExistence type="predicted"/>
<evidence type="ECO:0000256" key="3">
    <source>
        <dbReference type="ARBA" id="ARBA00022588"/>
    </source>
</evidence>